<organism evidence="2 3">
    <name type="scientific">Polyrhizophydium stewartii</name>
    <dbReference type="NCBI Taxonomy" id="2732419"/>
    <lineage>
        <taxon>Eukaryota</taxon>
        <taxon>Fungi</taxon>
        <taxon>Fungi incertae sedis</taxon>
        <taxon>Chytridiomycota</taxon>
        <taxon>Chytridiomycota incertae sedis</taxon>
        <taxon>Chytridiomycetes</taxon>
        <taxon>Rhizophydiales</taxon>
        <taxon>Rhizophydiales incertae sedis</taxon>
        <taxon>Polyrhizophydium</taxon>
    </lineage>
</organism>
<evidence type="ECO:0000313" key="3">
    <source>
        <dbReference type="Proteomes" id="UP001527925"/>
    </source>
</evidence>
<proteinExistence type="predicted"/>
<feature type="region of interest" description="Disordered" evidence="1">
    <location>
        <begin position="58"/>
        <end position="141"/>
    </location>
</feature>
<dbReference type="EMBL" id="JADGIZ020000046">
    <property type="protein sequence ID" value="KAL2913471.1"/>
    <property type="molecule type" value="Genomic_DNA"/>
</dbReference>
<reference evidence="2 3" key="1">
    <citation type="submission" date="2023-09" db="EMBL/GenBank/DDBJ databases">
        <title>Pangenome analysis of Batrachochytrium dendrobatidis and related Chytrids.</title>
        <authorList>
            <person name="Yacoub M.N."/>
            <person name="Stajich J.E."/>
            <person name="James T.Y."/>
        </authorList>
    </citation>
    <scope>NUCLEOTIDE SEQUENCE [LARGE SCALE GENOMIC DNA]</scope>
    <source>
        <strain evidence="2 3">JEL0888</strain>
    </source>
</reference>
<feature type="compositionally biased region" description="Polar residues" evidence="1">
    <location>
        <begin position="19"/>
        <end position="34"/>
    </location>
</feature>
<comment type="caution">
    <text evidence="2">The sequence shown here is derived from an EMBL/GenBank/DDBJ whole genome shotgun (WGS) entry which is preliminary data.</text>
</comment>
<evidence type="ECO:0000313" key="2">
    <source>
        <dbReference type="EMBL" id="KAL2913471.1"/>
    </source>
</evidence>
<feature type="compositionally biased region" description="Polar residues" evidence="1">
    <location>
        <begin position="86"/>
        <end position="99"/>
    </location>
</feature>
<gene>
    <name evidence="2" type="ORF">HK105_207084</name>
</gene>
<evidence type="ECO:0000256" key="1">
    <source>
        <dbReference type="SAM" id="MobiDB-lite"/>
    </source>
</evidence>
<feature type="compositionally biased region" description="Polar residues" evidence="1">
    <location>
        <begin position="59"/>
        <end position="70"/>
    </location>
</feature>
<keyword evidence="3" id="KW-1185">Reference proteome</keyword>
<sequence>MAALMVDVVAATAEPAHDNPSQQIPGSVASSTRKNPPRDARQIELSAAIEDILNRRLQFISQHQPPQGASQPLDAADSATAPTIIPNLSSGQQLPADQGSSSNNSPLPTTSTAPANHEPSGDTASINSQAAQPVQEAPAADEAFLSDLKTLMEAWYSEFQQPKSVA</sequence>
<accession>A0ABR4N1Z4</accession>
<feature type="compositionally biased region" description="Low complexity" evidence="1">
    <location>
        <begin position="100"/>
        <end position="116"/>
    </location>
</feature>
<feature type="region of interest" description="Disordered" evidence="1">
    <location>
        <begin position="12"/>
        <end position="46"/>
    </location>
</feature>
<name>A0ABR4N1Z4_9FUNG</name>
<feature type="compositionally biased region" description="Low complexity" evidence="1">
    <location>
        <begin position="129"/>
        <end position="141"/>
    </location>
</feature>
<dbReference type="Proteomes" id="UP001527925">
    <property type="component" value="Unassembled WGS sequence"/>
</dbReference>
<protein>
    <submittedName>
        <fullName evidence="2">Uncharacterized protein</fullName>
    </submittedName>
</protein>